<dbReference type="PIRSF" id="PIRSF038471">
    <property type="entry name" value="MreC"/>
    <property type="match status" value="1"/>
</dbReference>
<feature type="transmembrane region" description="Helical" evidence="6">
    <location>
        <begin position="29"/>
        <end position="47"/>
    </location>
</feature>
<dbReference type="GO" id="GO:0005886">
    <property type="term" value="C:plasma membrane"/>
    <property type="evidence" value="ECO:0007669"/>
    <property type="project" value="TreeGrafter"/>
</dbReference>
<comment type="function">
    <text evidence="5">Involved in formation and maintenance of cell shape.</text>
</comment>
<dbReference type="Gene3D" id="2.40.10.340">
    <property type="entry name" value="Rod shape-determining protein MreC, domain 1"/>
    <property type="match status" value="1"/>
</dbReference>
<proteinExistence type="inferred from homology"/>
<gene>
    <name evidence="8" type="ORF">P689_12328</name>
</gene>
<dbReference type="Pfam" id="PF04085">
    <property type="entry name" value="MreC"/>
    <property type="match status" value="1"/>
</dbReference>
<dbReference type="PANTHER" id="PTHR34138:SF1">
    <property type="entry name" value="CELL SHAPE-DETERMINING PROTEIN MREC"/>
    <property type="match status" value="1"/>
</dbReference>
<dbReference type="GO" id="GO:0008360">
    <property type="term" value="P:regulation of cell shape"/>
    <property type="evidence" value="ECO:0007669"/>
    <property type="project" value="UniProtKB-KW"/>
</dbReference>
<dbReference type="HOGENOM" id="CLU_042663_2_0_6"/>
<sequence>MIANRTRYLDYTMRLYDKKKFFQRNKFRLQYFLTISLSIFIILTQEICPKKLANQFFERSNELLDNVINPFYRTIKDLKIFFETKYNLISEKEELIFENKILRKQCSYDRVEIEFAKAVIKENNKLRKLLNLSELLKGGVITAEVILNIKTPYTNQILFDRGLYHGIKVGQVVLNEHGVVGQVIFAGKLFSRALLICDTSHAIPVQCERNGVRMIAFGNGYGNDLKLDSFSENHTFQQGDVLVTSGLGGKFPRGYPVALISHEKHGSTFSKIEYFAKPMIDLQKLDFIVIAR</sequence>
<name>A0A0C1V7D0_9ENTR</name>
<evidence type="ECO:0000256" key="4">
    <source>
        <dbReference type="ARBA" id="ARBA00032089"/>
    </source>
</evidence>
<keyword evidence="6" id="KW-0472">Membrane</keyword>
<dbReference type="PANTHER" id="PTHR34138">
    <property type="entry name" value="CELL SHAPE-DETERMINING PROTEIN MREC"/>
    <property type="match status" value="1"/>
</dbReference>
<evidence type="ECO:0000256" key="6">
    <source>
        <dbReference type="SAM" id="Phobius"/>
    </source>
</evidence>
<dbReference type="InterPro" id="IPR042175">
    <property type="entry name" value="Cell/Rod_MreC_2"/>
</dbReference>
<dbReference type="EMBL" id="AWXV01000001">
    <property type="protein sequence ID" value="KIE64304.1"/>
    <property type="molecule type" value="Genomic_DNA"/>
</dbReference>
<comment type="caution">
    <text evidence="8">The sequence shown here is derived from an EMBL/GenBank/DDBJ whole genome shotgun (WGS) entry which is preliminary data.</text>
</comment>
<dbReference type="InterPro" id="IPR055342">
    <property type="entry name" value="MreC_beta-barrel_core"/>
</dbReference>
<evidence type="ECO:0000313" key="8">
    <source>
        <dbReference type="EMBL" id="KIE64304.1"/>
    </source>
</evidence>
<evidence type="ECO:0000256" key="1">
    <source>
        <dbReference type="ARBA" id="ARBA00009369"/>
    </source>
</evidence>
<dbReference type="RefSeq" id="WP_052471788.1">
    <property type="nucleotide sequence ID" value="NZ_AWXV01000001.1"/>
</dbReference>
<evidence type="ECO:0000256" key="2">
    <source>
        <dbReference type="ARBA" id="ARBA00013855"/>
    </source>
</evidence>
<dbReference type="AlphaFoldDB" id="A0A0C1V7D0"/>
<dbReference type="InterPro" id="IPR042177">
    <property type="entry name" value="Cell/Rod_1"/>
</dbReference>
<comment type="similarity">
    <text evidence="1 5">Belongs to the MreC family.</text>
</comment>
<dbReference type="PATRIC" id="fig|1401651.3.peg.26"/>
<protein>
    <recommendedName>
        <fullName evidence="2 5">Cell shape-determining protein MreC</fullName>
    </recommendedName>
    <alternativeName>
        <fullName evidence="4 5">Cell shape protein MreC</fullName>
    </alternativeName>
</protein>
<keyword evidence="3 5" id="KW-0133">Cell shape</keyword>
<reference evidence="8 9" key="1">
    <citation type="journal article" date="2014" name="G3 (Bethesda)">
        <title>Genome sequence of Candidatus Riesia pediculischaeffi, endosymbiont of chimpanzee lice, and genomic comparison of recently acquired endosymbionts from human and chimpanzee lice.</title>
        <authorList>
            <person name="Boyd B.M."/>
            <person name="Allen J.M."/>
            <person name="de Crecy-Lagard V."/>
            <person name="Reed D.L."/>
        </authorList>
    </citation>
    <scope>NUCLEOTIDE SEQUENCE [LARGE SCALE GENOMIC DNA]</scope>
    <source>
        <strain evidence="8 9">PTSU</strain>
    </source>
</reference>
<keyword evidence="6" id="KW-0812">Transmembrane</keyword>
<dbReference type="Proteomes" id="UP000054529">
    <property type="component" value="Unassembled WGS sequence"/>
</dbReference>
<dbReference type="InterPro" id="IPR007221">
    <property type="entry name" value="MreC"/>
</dbReference>
<feature type="domain" description="Rod shape-determining protein MreC beta-barrel core" evidence="7">
    <location>
        <begin position="145"/>
        <end position="291"/>
    </location>
</feature>
<evidence type="ECO:0000313" key="9">
    <source>
        <dbReference type="Proteomes" id="UP000054529"/>
    </source>
</evidence>
<evidence type="ECO:0000259" key="7">
    <source>
        <dbReference type="Pfam" id="PF04085"/>
    </source>
</evidence>
<evidence type="ECO:0000256" key="5">
    <source>
        <dbReference type="PIRNR" id="PIRNR038471"/>
    </source>
</evidence>
<organism evidence="8 9">
    <name type="scientific">Candidatus Riesia pediculischaeffi PTSU</name>
    <dbReference type="NCBI Taxonomy" id="1401651"/>
    <lineage>
        <taxon>Bacteria</taxon>
        <taxon>Pseudomonadati</taxon>
        <taxon>Pseudomonadota</taxon>
        <taxon>Gammaproteobacteria</taxon>
        <taxon>Enterobacterales</taxon>
        <taxon>Enterobacteriaceae</taxon>
        <taxon>Candidatus Riesia</taxon>
    </lineage>
</organism>
<dbReference type="NCBIfam" id="TIGR00219">
    <property type="entry name" value="mreC"/>
    <property type="match status" value="1"/>
</dbReference>
<accession>A0A0C1V7D0</accession>
<dbReference type="Gene3D" id="2.40.10.350">
    <property type="entry name" value="Rod shape-determining protein MreC, domain 2"/>
    <property type="match status" value="1"/>
</dbReference>
<keyword evidence="6" id="KW-1133">Transmembrane helix</keyword>
<evidence type="ECO:0000256" key="3">
    <source>
        <dbReference type="ARBA" id="ARBA00022960"/>
    </source>
</evidence>